<evidence type="ECO:0000313" key="2">
    <source>
        <dbReference type="Proteomes" id="UP000309138"/>
    </source>
</evidence>
<reference evidence="1 2" key="1">
    <citation type="submission" date="2019-04" db="EMBL/GenBank/DDBJ databases">
        <authorList>
            <person name="Yang Y."/>
            <person name="Wei D."/>
        </authorList>
    </citation>
    <scope>NUCLEOTIDE SEQUENCE [LARGE SCALE GENOMIC DNA]</scope>
    <source>
        <strain evidence="1 2">L-1-4w-11</strain>
    </source>
</reference>
<comment type="caution">
    <text evidence="1">The sequence shown here is derived from an EMBL/GenBank/DDBJ whole genome shotgun (WGS) entry which is preliminary data.</text>
</comment>
<name>A0A4U1L9E6_9SPHN</name>
<keyword evidence="2" id="KW-1185">Reference proteome</keyword>
<protein>
    <submittedName>
        <fullName evidence="1">Uncharacterized protein</fullName>
    </submittedName>
</protein>
<proteinExistence type="predicted"/>
<evidence type="ECO:0000313" key="1">
    <source>
        <dbReference type="EMBL" id="TKD53000.1"/>
    </source>
</evidence>
<accession>A0A4U1L9E6</accession>
<dbReference type="RefSeq" id="WP_136941420.1">
    <property type="nucleotide sequence ID" value="NZ_SWKR01000001.1"/>
</dbReference>
<sequence length="215" mass="23874">METSNKNPVHLYAAIGRVTTTGGDIDDRLAFLLGNLLSPNPGGTVDVSFASVIIFSAKSMDQRREIILKSFHLRFRSMLEAKPNQNQRRAADFVEKMLKSVFAKLNQDKWLRNLAAHGTVLSFPDGSCRLRPSFIDFDGMDRLAKRTPQYATGLTAIEIESELNKYGAAVDNLMTLSMIVAALASQPPHSREFLEPANALAQRLGQRSIRLRDPS</sequence>
<dbReference type="EMBL" id="SWKR01000001">
    <property type="protein sequence ID" value="TKD53000.1"/>
    <property type="molecule type" value="Genomic_DNA"/>
</dbReference>
<dbReference type="AlphaFoldDB" id="A0A4U1L9E6"/>
<organism evidence="1 2">
    <name type="scientific">Sphingomonas baiyangensis</name>
    <dbReference type="NCBI Taxonomy" id="2572576"/>
    <lineage>
        <taxon>Bacteria</taxon>
        <taxon>Pseudomonadati</taxon>
        <taxon>Pseudomonadota</taxon>
        <taxon>Alphaproteobacteria</taxon>
        <taxon>Sphingomonadales</taxon>
        <taxon>Sphingomonadaceae</taxon>
        <taxon>Sphingomonas</taxon>
    </lineage>
</organism>
<dbReference type="Proteomes" id="UP000309138">
    <property type="component" value="Unassembled WGS sequence"/>
</dbReference>
<gene>
    <name evidence="1" type="ORF">FBR43_01245</name>
</gene>